<dbReference type="GO" id="GO:0036088">
    <property type="term" value="P:D-serine catabolic process"/>
    <property type="evidence" value="ECO:0007669"/>
    <property type="project" value="TreeGrafter"/>
</dbReference>
<dbReference type="GO" id="GO:0008721">
    <property type="term" value="F:D-serine ammonia-lyase activity"/>
    <property type="evidence" value="ECO:0007669"/>
    <property type="project" value="TreeGrafter"/>
</dbReference>
<evidence type="ECO:0000313" key="2">
    <source>
        <dbReference type="EMBL" id="GAB95221.1"/>
    </source>
</evidence>
<dbReference type="Proteomes" id="UP000008366">
    <property type="component" value="Unassembled WGS sequence"/>
</dbReference>
<reference evidence="2 3" key="1">
    <citation type="submission" date="2012-08" db="EMBL/GenBank/DDBJ databases">
        <title>Whole genome shotgun sequence of Kineosphaera limosa NBRC 100340.</title>
        <authorList>
            <person name="Yoshida I."/>
            <person name="Isaki S."/>
            <person name="Hosoyama A."/>
            <person name="Tsuchikane K."/>
            <person name="Katsumata H."/>
            <person name="Ando Y."/>
            <person name="Ohji S."/>
            <person name="Hamada M."/>
            <person name="Tamura T."/>
            <person name="Yamazoe A."/>
            <person name="Yamazaki S."/>
            <person name="Fujita N."/>
        </authorList>
    </citation>
    <scope>NUCLEOTIDE SEQUENCE [LARGE SCALE GENOMIC DNA]</scope>
    <source>
        <strain evidence="2 3">NBRC 100340</strain>
    </source>
</reference>
<dbReference type="PANTHER" id="PTHR28004">
    <property type="entry name" value="ZGC:162816-RELATED"/>
    <property type="match status" value="1"/>
</dbReference>
<dbReference type="RefSeq" id="WP_006591753.1">
    <property type="nucleotide sequence ID" value="NZ_BAHD01000017.1"/>
</dbReference>
<dbReference type="eggNOG" id="COG3616">
    <property type="taxonomic scope" value="Bacteria"/>
</dbReference>
<name>K6WN26_9MICO</name>
<dbReference type="EMBL" id="BAHD01000017">
    <property type="protein sequence ID" value="GAB95221.1"/>
    <property type="molecule type" value="Genomic_DNA"/>
</dbReference>
<dbReference type="OrthoDB" id="2445260at2"/>
<dbReference type="InterPro" id="IPR001608">
    <property type="entry name" value="Ala_racemase_N"/>
</dbReference>
<dbReference type="AlphaFoldDB" id="K6WN26"/>
<dbReference type="Pfam" id="PF01168">
    <property type="entry name" value="Ala_racemase_N"/>
    <property type="match status" value="1"/>
</dbReference>
<protein>
    <recommendedName>
        <fullName evidence="1">Alanine racemase N-terminal domain-containing protein</fullName>
    </recommendedName>
</protein>
<dbReference type="SUPFAM" id="SSF51419">
    <property type="entry name" value="PLP-binding barrel"/>
    <property type="match status" value="1"/>
</dbReference>
<comment type="caution">
    <text evidence="2">The sequence shown here is derived from an EMBL/GenBank/DDBJ whole genome shotgun (WGS) entry which is preliminary data.</text>
</comment>
<proteinExistence type="predicted"/>
<evidence type="ECO:0000313" key="3">
    <source>
        <dbReference type="Proteomes" id="UP000008366"/>
    </source>
</evidence>
<dbReference type="InterPro" id="IPR029066">
    <property type="entry name" value="PLP-binding_barrel"/>
</dbReference>
<sequence length="405" mass="42184">MSNLGDEQRFEGYERATAGLPAPLAVVDLDAFDANAEALVQRSLGVPIRVATKSVRCRALIDRALRRPGFAGLLAFSLPEALWLAGGSTGPAAASLPDSVAEILVAYPCLDRAALRALAGDADARSRIALVIDAPEHLALIEAVARESDAEGPVQVWLDVDASLRVGPAHLGARRSPLHAVDDVVAAARAVAGSPHTRLGALMCYDAQIAGLADTGLAVHLMQRVSTAELARRRARIVEAVRAVTPVPAVNAGGTGSLHLMGRAPEVSELAAGSGLFGPTLFDGYRAFQPRPAACFALDVVRHPAPGFVTAFSGGYCASGQAGPSRLPTPCWPPGLDLLSTEGAGEVQTPLRVTSGRAPAIGSRVWLRHAKAGELLERFAQVSLVRGDEVVEAVPSYRGEGMCFG</sequence>
<organism evidence="2 3">
    <name type="scientific">Kineosphaera limosa NBRC 100340</name>
    <dbReference type="NCBI Taxonomy" id="1184609"/>
    <lineage>
        <taxon>Bacteria</taxon>
        <taxon>Bacillati</taxon>
        <taxon>Actinomycetota</taxon>
        <taxon>Actinomycetes</taxon>
        <taxon>Micrococcales</taxon>
        <taxon>Dermatophilaceae</taxon>
        <taxon>Kineosphaera</taxon>
    </lineage>
</organism>
<gene>
    <name evidence="2" type="ORF">KILIM_017_00660</name>
</gene>
<dbReference type="PANTHER" id="PTHR28004:SF2">
    <property type="entry name" value="D-SERINE DEHYDRATASE"/>
    <property type="match status" value="1"/>
</dbReference>
<dbReference type="Gene3D" id="3.20.20.10">
    <property type="entry name" value="Alanine racemase"/>
    <property type="match status" value="1"/>
</dbReference>
<dbReference type="STRING" id="1184609.KILIM_017_00660"/>
<accession>K6WN26</accession>
<evidence type="ECO:0000259" key="1">
    <source>
        <dbReference type="Pfam" id="PF01168"/>
    </source>
</evidence>
<feature type="domain" description="Alanine racemase N-terminal" evidence="1">
    <location>
        <begin position="27"/>
        <end position="278"/>
    </location>
</feature>
<keyword evidence="3" id="KW-1185">Reference proteome</keyword>
<dbReference type="InterPro" id="IPR051466">
    <property type="entry name" value="D-amino_acid_metab_enzyme"/>
</dbReference>